<accession>A0A9D5B2Q6</accession>
<protein>
    <submittedName>
        <fullName evidence="2">Uncharacterized protein</fullName>
    </submittedName>
</protein>
<proteinExistence type="predicted"/>
<feature type="region of interest" description="Disordered" evidence="1">
    <location>
        <begin position="1"/>
        <end position="86"/>
    </location>
</feature>
<feature type="compositionally biased region" description="Pro residues" evidence="1">
    <location>
        <begin position="36"/>
        <end position="86"/>
    </location>
</feature>
<organism evidence="2 3">
    <name type="scientific">Pisum sativum</name>
    <name type="common">Garden pea</name>
    <name type="synonym">Lathyrus oleraceus</name>
    <dbReference type="NCBI Taxonomy" id="3888"/>
    <lineage>
        <taxon>Eukaryota</taxon>
        <taxon>Viridiplantae</taxon>
        <taxon>Streptophyta</taxon>
        <taxon>Embryophyta</taxon>
        <taxon>Tracheophyta</taxon>
        <taxon>Spermatophyta</taxon>
        <taxon>Magnoliopsida</taxon>
        <taxon>eudicotyledons</taxon>
        <taxon>Gunneridae</taxon>
        <taxon>Pentapetalae</taxon>
        <taxon>rosids</taxon>
        <taxon>fabids</taxon>
        <taxon>Fabales</taxon>
        <taxon>Fabaceae</taxon>
        <taxon>Papilionoideae</taxon>
        <taxon>50 kb inversion clade</taxon>
        <taxon>NPAAA clade</taxon>
        <taxon>Hologalegina</taxon>
        <taxon>IRL clade</taxon>
        <taxon>Fabeae</taxon>
        <taxon>Lathyrus</taxon>
    </lineage>
</organism>
<sequence length="153" mass="17275">MSNNYQRAPQDPPYPPPGYGSLYPPPQGYPVTQLPPGYPSAPPPPGYESYPPPPPPGYEGYSPPPPPGYEGYSPPPPPGYATTYPPPHPQYQTYQGYFNNGYPPPNYNCHHVQHHCHEDNNNSCFSSFFQGWYRVLRVFDFLFNCRVILINIS</sequence>
<dbReference type="Proteomes" id="UP001058974">
    <property type="component" value="Chromosome 3"/>
</dbReference>
<reference evidence="2 3" key="1">
    <citation type="journal article" date="2022" name="Nat. Genet.">
        <title>Improved pea reference genome and pan-genome highlight genomic features and evolutionary characteristics.</title>
        <authorList>
            <person name="Yang T."/>
            <person name="Liu R."/>
            <person name="Luo Y."/>
            <person name="Hu S."/>
            <person name="Wang D."/>
            <person name="Wang C."/>
            <person name="Pandey M.K."/>
            <person name="Ge S."/>
            <person name="Xu Q."/>
            <person name="Li N."/>
            <person name="Li G."/>
            <person name="Huang Y."/>
            <person name="Saxena R.K."/>
            <person name="Ji Y."/>
            <person name="Li M."/>
            <person name="Yan X."/>
            <person name="He Y."/>
            <person name="Liu Y."/>
            <person name="Wang X."/>
            <person name="Xiang C."/>
            <person name="Varshney R.K."/>
            <person name="Ding H."/>
            <person name="Gao S."/>
            <person name="Zong X."/>
        </authorList>
    </citation>
    <scope>NUCLEOTIDE SEQUENCE [LARGE SCALE GENOMIC DNA]</scope>
    <source>
        <strain evidence="2 3">cv. Zhongwan 6</strain>
    </source>
</reference>
<gene>
    <name evidence="2" type="ORF">KIW84_033155</name>
</gene>
<dbReference type="EMBL" id="JAMSHJ010000003">
    <property type="protein sequence ID" value="KAI5428031.1"/>
    <property type="molecule type" value="Genomic_DNA"/>
</dbReference>
<comment type="caution">
    <text evidence="2">The sequence shown here is derived from an EMBL/GenBank/DDBJ whole genome shotgun (WGS) entry which is preliminary data.</text>
</comment>
<evidence type="ECO:0000256" key="1">
    <source>
        <dbReference type="SAM" id="MobiDB-lite"/>
    </source>
</evidence>
<name>A0A9D5B2Q6_PEA</name>
<evidence type="ECO:0000313" key="2">
    <source>
        <dbReference type="EMBL" id="KAI5428031.1"/>
    </source>
</evidence>
<feature type="compositionally biased region" description="Pro residues" evidence="1">
    <location>
        <begin position="10"/>
        <end position="28"/>
    </location>
</feature>
<dbReference type="AlphaFoldDB" id="A0A9D5B2Q6"/>
<dbReference type="Gramene" id="Psat03G0315500-T1">
    <property type="protein sequence ID" value="KAI5428031.1"/>
    <property type="gene ID" value="KIW84_033155"/>
</dbReference>
<keyword evidence="3" id="KW-1185">Reference proteome</keyword>
<evidence type="ECO:0000313" key="3">
    <source>
        <dbReference type="Proteomes" id="UP001058974"/>
    </source>
</evidence>